<proteinExistence type="predicted"/>
<organism evidence="1 2">
    <name type="scientific">Parablautia muri</name>
    <dbReference type="NCBI Taxonomy" id="2320879"/>
    <lineage>
        <taxon>Bacteria</taxon>
        <taxon>Bacillati</taxon>
        <taxon>Bacillota</taxon>
        <taxon>Clostridia</taxon>
        <taxon>Lachnospirales</taxon>
        <taxon>Lachnospiraceae</taxon>
        <taxon>Parablautia</taxon>
    </lineage>
</organism>
<evidence type="ECO:0000313" key="1">
    <source>
        <dbReference type="EMBL" id="NBJ92347.1"/>
    </source>
</evidence>
<sequence length="91" mass="10282">MLEKLLSQTSAGEKKRILTEEYGMIMTTELEGRIQTMCNLSENIKGQSIKTERLNAIERMIKADATKEQIISFGYTEEDFAEAESLLCTNA</sequence>
<keyword evidence="2" id="KW-1185">Reference proteome</keyword>
<dbReference type="OrthoDB" id="1663583at2"/>
<gene>
    <name evidence="1" type="ORF">D5281_06985</name>
</gene>
<dbReference type="EMBL" id="QZDT01000007">
    <property type="protein sequence ID" value="NBJ92347.1"/>
    <property type="molecule type" value="Genomic_DNA"/>
</dbReference>
<evidence type="ECO:0000313" key="2">
    <source>
        <dbReference type="Proteomes" id="UP001154420"/>
    </source>
</evidence>
<dbReference type="AlphaFoldDB" id="A0A9X5BFK5"/>
<protein>
    <submittedName>
        <fullName evidence="1">Uncharacterized protein</fullName>
    </submittedName>
</protein>
<name>A0A9X5BFK5_9FIRM</name>
<accession>A0A9X5BFK5</accession>
<dbReference type="Proteomes" id="UP001154420">
    <property type="component" value="Unassembled WGS sequence"/>
</dbReference>
<reference evidence="1" key="1">
    <citation type="submission" date="2018-09" db="EMBL/GenBank/DDBJ databases">
        <title>Murine metabolic-syndrome-specific gut microbial biobank.</title>
        <authorList>
            <person name="Liu C."/>
        </authorList>
    </citation>
    <scope>NUCLEOTIDE SEQUENCE</scope>
    <source>
        <strain evidence="1">D42-62</strain>
    </source>
</reference>
<comment type="caution">
    <text evidence="1">The sequence shown here is derived from an EMBL/GenBank/DDBJ whole genome shotgun (WGS) entry which is preliminary data.</text>
</comment>